<dbReference type="OrthoDB" id="410651at2759"/>
<proteinExistence type="predicted"/>
<dbReference type="InterPro" id="IPR042869">
    <property type="entry name" value="ARHGAP11A/B"/>
</dbReference>
<dbReference type="SMART" id="SM00324">
    <property type="entry name" value="RhoGAP"/>
    <property type="match status" value="1"/>
</dbReference>
<feature type="compositionally biased region" description="Low complexity" evidence="1">
    <location>
        <begin position="951"/>
        <end position="960"/>
    </location>
</feature>
<organism evidence="3 4">
    <name type="scientific">Nasonia vitripennis</name>
    <name type="common">Parasitic wasp</name>
    <dbReference type="NCBI Taxonomy" id="7425"/>
    <lineage>
        <taxon>Eukaryota</taxon>
        <taxon>Metazoa</taxon>
        <taxon>Ecdysozoa</taxon>
        <taxon>Arthropoda</taxon>
        <taxon>Hexapoda</taxon>
        <taxon>Insecta</taxon>
        <taxon>Pterygota</taxon>
        <taxon>Neoptera</taxon>
        <taxon>Endopterygota</taxon>
        <taxon>Hymenoptera</taxon>
        <taxon>Apocrita</taxon>
        <taxon>Proctotrupomorpha</taxon>
        <taxon>Chalcidoidea</taxon>
        <taxon>Pteromalidae</taxon>
        <taxon>Pteromalinae</taxon>
        <taxon>Nasonia</taxon>
    </lineage>
</organism>
<evidence type="ECO:0000313" key="4">
    <source>
        <dbReference type="Proteomes" id="UP000002358"/>
    </source>
</evidence>
<feature type="domain" description="Rho-GAP" evidence="2">
    <location>
        <begin position="62"/>
        <end position="242"/>
    </location>
</feature>
<feature type="compositionally biased region" description="Basic and acidic residues" evidence="1">
    <location>
        <begin position="674"/>
        <end position="689"/>
    </location>
</feature>
<dbReference type="AlphaFoldDB" id="A0A7M7G633"/>
<feature type="region of interest" description="Disordered" evidence="1">
    <location>
        <begin position="899"/>
        <end position="981"/>
    </location>
</feature>
<accession>A0A7M7G633</accession>
<evidence type="ECO:0000313" key="3">
    <source>
        <dbReference type="EnsemblMetazoa" id="XP_001600720"/>
    </source>
</evidence>
<feature type="compositionally biased region" description="Polar residues" evidence="1">
    <location>
        <begin position="961"/>
        <end position="972"/>
    </location>
</feature>
<evidence type="ECO:0000256" key="1">
    <source>
        <dbReference type="SAM" id="MobiDB-lite"/>
    </source>
</evidence>
<dbReference type="KEGG" id="nvi:100116177"/>
<protein>
    <recommendedName>
        <fullName evidence="2">Rho-GAP domain-containing protein</fullName>
    </recommendedName>
</protein>
<dbReference type="InParanoid" id="A0A7M7G633"/>
<feature type="region of interest" description="Disordered" evidence="1">
    <location>
        <begin position="262"/>
        <end position="285"/>
    </location>
</feature>
<sequence length="1080" mass="122234">MLIYDVLHKEKVYQIVAGNLRTLGVKYRIKKNAVKTDKLERNASALKKVFKTPLSYLPLDVVNLSSGAIIHVPVFVSQAAVFLLKNANQEGLFRKAGSQLRQREIIVRLDNGGTLGEKNNAIDVANCLKSFFRFLPEPLIPFIYHELFVRCGMLKTNKIEALLMACILLPPHHLNTLAYLMEFLKTVASYEKQNKMGIDNLARVFGPNIMPLQETTMVAVQSRLEAHLNIVKLLIENAEKIGVLPDDISEAISMDAVGSIENELDRSDPSSSFKSKKKKHRSGSLTRMLSGLKKMVGKNNSPISGMDIPENHLLSMESTHSLYTPSLKAGKKRKVEAADPTNIKRKRELLEVMPTSSSSGHTYLFSSPVSNDPNPLKDKSPNQKSGIQKYLSHKVHSETRVCDKIDRSKKLRLSLDRFVPRHKQKSSEQDLENRKKSFSPCMERRWSLTSNNTSDPKKRRRTQTIDSPYLSSPQAKIRNSGSDKTLEQVFMDADINLSDDCGEQISREITSNCENKAKCKRLSSTRKSTHSYSLRNSSSPNLSNGLEIMDLKSNEYVKIPKSEYEEIKNRVSAIESRISQEFKSITSDSSDVLTANPISKVQSEYEKTLEEASIESTASADQLAKRLSRELKIRRSAEHKVIRSPSARKIGNLRRRSQEKPVSKRVQRTVSWHTSERPSVRNSIHKPDPRLNNYYPKQCNLKRGRPLVKRDSNKSLDQTPKAETGGEVTFCSEETNARLNYLQQQLNTLISHTAEHTRGSFSDDDFAPFDDDVFHSTESPPISIKTNINPVRRASSFHSGEFIDNSQYFNNKIKELKKTNSQQNLINNEIECPPSETKTLEPRKEKTVSWKDADQYFKQESKMLTPVPQTGRASVAKLRTQNAGMVLAKAKLFDDPTKEAVDVSRRQSMRVQATTRAAMKDEPRTPHSTKRHNHNELSARRKHIASRRLSHAPSPLASSSNRRQSTRFNQSRISHEEANVNNLQKENQLILSASSNNTSMTTHRQEDINVYKPDDSAMCKTPHIKRPLNVKTPRSAKTLSAKRAAINSRRTPLKAMVPITPKRQSPRIVLKSTQLSRHKN</sequence>
<dbReference type="Proteomes" id="UP000002358">
    <property type="component" value="Chromosome 4"/>
</dbReference>
<dbReference type="SUPFAM" id="SSF48350">
    <property type="entry name" value="GTPase activation domain, GAP"/>
    <property type="match status" value="1"/>
</dbReference>
<feature type="region of interest" description="Disordered" evidence="1">
    <location>
        <begin position="672"/>
        <end position="698"/>
    </location>
</feature>
<dbReference type="PROSITE" id="PS50238">
    <property type="entry name" value="RHOGAP"/>
    <property type="match status" value="1"/>
</dbReference>
<dbReference type="GO" id="GO:0005096">
    <property type="term" value="F:GTPase activator activity"/>
    <property type="evidence" value="ECO:0007669"/>
    <property type="project" value="TreeGrafter"/>
</dbReference>
<feature type="region of interest" description="Disordered" evidence="1">
    <location>
        <begin position="708"/>
        <end position="727"/>
    </location>
</feature>
<keyword evidence="4" id="KW-1185">Reference proteome</keyword>
<dbReference type="Pfam" id="PF00620">
    <property type="entry name" value="RhoGAP"/>
    <property type="match status" value="1"/>
</dbReference>
<dbReference type="InterPro" id="IPR000198">
    <property type="entry name" value="RhoGAP_dom"/>
</dbReference>
<feature type="region of interest" description="Disordered" evidence="1">
    <location>
        <begin position="442"/>
        <end position="482"/>
    </location>
</feature>
<dbReference type="Gene3D" id="1.10.555.10">
    <property type="entry name" value="Rho GTPase activation protein"/>
    <property type="match status" value="1"/>
</dbReference>
<feature type="region of interest" description="Disordered" evidence="1">
    <location>
        <begin position="355"/>
        <end position="387"/>
    </location>
</feature>
<dbReference type="InterPro" id="IPR008936">
    <property type="entry name" value="Rho_GTPase_activation_prot"/>
</dbReference>
<feature type="compositionally biased region" description="Basic residues" evidence="1">
    <location>
        <begin position="940"/>
        <end position="950"/>
    </location>
</feature>
<dbReference type="OMA" id="YHDLFVH"/>
<dbReference type="EnsemblMetazoa" id="XM_001600670">
    <property type="protein sequence ID" value="XP_001600720"/>
    <property type="gene ID" value="LOC100116177"/>
</dbReference>
<dbReference type="PANTHER" id="PTHR15670">
    <property type="entry name" value="RHO GTPASE ACTIVATING PROTEIN 11A"/>
    <property type="match status" value="1"/>
</dbReference>
<feature type="compositionally biased region" description="Polar residues" evidence="1">
    <location>
        <begin position="464"/>
        <end position="482"/>
    </location>
</feature>
<feature type="compositionally biased region" description="Polar residues" evidence="1">
    <location>
        <begin position="355"/>
        <end position="373"/>
    </location>
</feature>
<gene>
    <name evidence="3" type="primary">100116177</name>
</gene>
<dbReference type="SMR" id="A0A7M7G633"/>
<evidence type="ECO:0000259" key="2">
    <source>
        <dbReference type="PROSITE" id="PS50238"/>
    </source>
</evidence>
<dbReference type="GO" id="GO:0007165">
    <property type="term" value="P:signal transduction"/>
    <property type="evidence" value="ECO:0007669"/>
    <property type="project" value="InterPro"/>
</dbReference>
<reference evidence="3" key="1">
    <citation type="submission" date="2021-01" db="UniProtKB">
        <authorList>
            <consortium name="EnsemblMetazoa"/>
        </authorList>
    </citation>
    <scope>IDENTIFICATION</scope>
</reference>
<dbReference type="PANTHER" id="PTHR15670:SF4">
    <property type="entry name" value="RHO GTPASE-ACTIVATING PROTEIN 11A"/>
    <property type="match status" value="1"/>
</dbReference>
<name>A0A7M7G633_NASVI</name>